<evidence type="ECO:0000313" key="2">
    <source>
        <dbReference type="EMBL" id="MEO9249368.1"/>
    </source>
</evidence>
<gene>
    <name evidence="2" type="ORF">ABDK96_16965</name>
</gene>
<dbReference type="Pfam" id="PF13191">
    <property type="entry name" value="AAA_16"/>
    <property type="match status" value="1"/>
</dbReference>
<keyword evidence="2" id="KW-0067">ATP-binding</keyword>
<feature type="domain" description="Orc1-like AAA ATPase" evidence="1">
    <location>
        <begin position="86"/>
        <end position="236"/>
    </location>
</feature>
<accession>A0ABV0IN03</accession>
<organism evidence="2 3">
    <name type="scientific">Citricoccus nitrophenolicus</name>
    <dbReference type="NCBI Taxonomy" id="863575"/>
    <lineage>
        <taxon>Bacteria</taxon>
        <taxon>Bacillati</taxon>
        <taxon>Actinomycetota</taxon>
        <taxon>Actinomycetes</taxon>
        <taxon>Micrococcales</taxon>
        <taxon>Micrococcaceae</taxon>
        <taxon>Citricoccus</taxon>
    </lineage>
</organism>
<comment type="caution">
    <text evidence="2">The sequence shown here is derived from an EMBL/GenBank/DDBJ whole genome shotgun (WGS) entry which is preliminary data.</text>
</comment>
<keyword evidence="3" id="KW-1185">Reference proteome</keyword>
<dbReference type="InterPro" id="IPR027417">
    <property type="entry name" value="P-loop_NTPase"/>
</dbReference>
<protein>
    <submittedName>
        <fullName evidence="2">ATP-binding protein</fullName>
    </submittedName>
</protein>
<dbReference type="GO" id="GO:0005524">
    <property type="term" value="F:ATP binding"/>
    <property type="evidence" value="ECO:0007669"/>
    <property type="project" value="UniProtKB-KW"/>
</dbReference>
<dbReference type="Proteomes" id="UP001484097">
    <property type="component" value="Unassembled WGS sequence"/>
</dbReference>
<dbReference type="SUPFAM" id="SSF52540">
    <property type="entry name" value="P-loop containing nucleoside triphosphate hydrolases"/>
    <property type="match status" value="1"/>
</dbReference>
<dbReference type="RefSeq" id="WP_347922287.1">
    <property type="nucleotide sequence ID" value="NZ_JBDXMX010000023.1"/>
</dbReference>
<evidence type="ECO:0000313" key="3">
    <source>
        <dbReference type="Proteomes" id="UP001484097"/>
    </source>
</evidence>
<keyword evidence="2" id="KW-0547">Nucleotide-binding</keyword>
<proteinExistence type="predicted"/>
<dbReference type="InterPro" id="IPR041664">
    <property type="entry name" value="AAA_16"/>
</dbReference>
<dbReference type="EMBL" id="JBDXMX010000023">
    <property type="protein sequence ID" value="MEO9249368.1"/>
    <property type="molecule type" value="Genomic_DNA"/>
</dbReference>
<evidence type="ECO:0000259" key="1">
    <source>
        <dbReference type="Pfam" id="PF13191"/>
    </source>
</evidence>
<dbReference type="Gene3D" id="3.40.50.300">
    <property type="entry name" value="P-loop containing nucleotide triphosphate hydrolases"/>
    <property type="match status" value="1"/>
</dbReference>
<reference evidence="2 3" key="1">
    <citation type="submission" date="2024-05" db="EMBL/GenBank/DDBJ databases">
        <authorList>
            <person name="Yi C."/>
        </authorList>
    </citation>
    <scope>NUCLEOTIDE SEQUENCE [LARGE SCALE GENOMIC DNA]</scope>
    <source>
        <strain evidence="2 3">XS13</strain>
    </source>
</reference>
<name>A0ABV0IN03_9MICC</name>
<sequence length="431" mass="46428">MSHSLWDSHVAIWRYRLPGTSARDEASWFWRSASDRSHGRPGAPTGTPVFTNYTETHKIHKFSQGCVMAEQLNPFRPTAGAEPPLLVGRAGILDEFEYGLRIRSGAPGLLTIFTGARGVGKTVMLGEAEDAARRAGWAVISETATRGFLGRIGEAMRPFLEELGSGPATRRIIGLGVGGFSVHTELPPEQQTGWRQLGEQLLGLLDSRGTGLAITLDEIHGANRDELAQLAASVQHFIRAGLPVALVFAGLPAAVSDLLDEGVATFLRRADRIDLHAAAIAEVEDSYRATFATMQDSIAPTLLRTAAEATGGYPFLIQLVGYHLWQIAEATPRPLEAADVDLAVTAARRRNTRMVIGAALASVSVKDLEFLRAMAEDDGPSRTSHIGRRLGDASNTVGNYRARLIDAGLIEPAGYGLVDFAIPGLREHLRT</sequence>